<accession>A0A952FQU4</accession>
<dbReference type="AlphaFoldDB" id="A0A952FQU4"/>
<dbReference type="SUPFAM" id="SSF53850">
    <property type="entry name" value="Periplasmic binding protein-like II"/>
    <property type="match status" value="1"/>
</dbReference>
<dbReference type="EMBL" id="JAEKLZ010000227">
    <property type="protein sequence ID" value="MBW8726661.1"/>
    <property type="molecule type" value="Genomic_DNA"/>
</dbReference>
<dbReference type="InterPro" id="IPR058163">
    <property type="entry name" value="LysR-type_TF_proteobact-type"/>
</dbReference>
<keyword evidence="3" id="KW-0238">DNA-binding</keyword>
<dbReference type="InterPro" id="IPR036390">
    <property type="entry name" value="WH_DNA-bd_sf"/>
</dbReference>
<dbReference type="Gene3D" id="3.40.190.10">
    <property type="entry name" value="Periplasmic binding protein-like II"/>
    <property type="match status" value="2"/>
</dbReference>
<keyword evidence="2" id="KW-0805">Transcription regulation</keyword>
<dbReference type="SUPFAM" id="SSF46785">
    <property type="entry name" value="Winged helix' DNA-binding domain"/>
    <property type="match status" value="1"/>
</dbReference>
<comment type="similarity">
    <text evidence="1">Belongs to the LysR transcriptional regulatory family.</text>
</comment>
<dbReference type="GO" id="GO:0043565">
    <property type="term" value="F:sequence-specific DNA binding"/>
    <property type="evidence" value="ECO:0007669"/>
    <property type="project" value="TreeGrafter"/>
</dbReference>
<gene>
    <name evidence="6" type="ORF">JF625_16110</name>
</gene>
<dbReference type="CDD" id="cd08432">
    <property type="entry name" value="PBP2_GcdR_TrpI_HvrB_AmpR_like"/>
    <property type="match status" value="1"/>
</dbReference>
<evidence type="ECO:0000256" key="4">
    <source>
        <dbReference type="ARBA" id="ARBA00023163"/>
    </source>
</evidence>
<keyword evidence="4" id="KW-0804">Transcription</keyword>
<evidence type="ECO:0000313" key="6">
    <source>
        <dbReference type="EMBL" id="MBW8726661.1"/>
    </source>
</evidence>
<organism evidence="6 7">
    <name type="scientific">Inquilinus limosus</name>
    <dbReference type="NCBI Taxonomy" id="171674"/>
    <lineage>
        <taxon>Bacteria</taxon>
        <taxon>Pseudomonadati</taxon>
        <taxon>Pseudomonadota</taxon>
        <taxon>Alphaproteobacteria</taxon>
        <taxon>Rhodospirillales</taxon>
        <taxon>Rhodospirillaceae</taxon>
        <taxon>Inquilinus</taxon>
    </lineage>
</organism>
<dbReference type="Pfam" id="PF00126">
    <property type="entry name" value="HTH_1"/>
    <property type="match status" value="1"/>
</dbReference>
<evidence type="ECO:0000256" key="2">
    <source>
        <dbReference type="ARBA" id="ARBA00023015"/>
    </source>
</evidence>
<sequence length="299" mass="32697">MRRLPPLDSLRAFEAVARLGSFKRAAEELAVTASALSHRVADLEADLGVALLVRHVRRVELTVEGEGLAAGMGRALQEVRRTVASVDRRGRPRLRVSAIPSHAVRWLAPRLHRFRALHPEIDIDIIADLALADLSQRAVDIALRFGGGGYPNLRVERLMADAIFPVASPGYVAAHGPVAAPADILRLDRLIDTTARDDQSGAHWQHWFETHGLPLELVNDGMNLTGSLLALEAAVNGLGVAIARKTLVEGDLRTGRLLRLLDDEIPTNWSHYAVTLPSLADWQPVRRFVGWLQAEAGGR</sequence>
<evidence type="ECO:0000313" key="7">
    <source>
        <dbReference type="Proteomes" id="UP000700706"/>
    </source>
</evidence>
<comment type="caution">
    <text evidence="6">The sequence shown here is derived from an EMBL/GenBank/DDBJ whole genome shotgun (WGS) entry which is preliminary data.</text>
</comment>
<dbReference type="InterPro" id="IPR036388">
    <property type="entry name" value="WH-like_DNA-bd_sf"/>
</dbReference>
<dbReference type="GO" id="GO:0006351">
    <property type="term" value="P:DNA-templated transcription"/>
    <property type="evidence" value="ECO:0007669"/>
    <property type="project" value="TreeGrafter"/>
</dbReference>
<dbReference type="PANTHER" id="PTHR30537">
    <property type="entry name" value="HTH-TYPE TRANSCRIPTIONAL REGULATOR"/>
    <property type="match status" value="1"/>
</dbReference>
<dbReference type="Proteomes" id="UP000700706">
    <property type="component" value="Unassembled WGS sequence"/>
</dbReference>
<evidence type="ECO:0000256" key="3">
    <source>
        <dbReference type="ARBA" id="ARBA00023125"/>
    </source>
</evidence>
<dbReference type="InterPro" id="IPR005119">
    <property type="entry name" value="LysR_subst-bd"/>
</dbReference>
<dbReference type="InterPro" id="IPR000847">
    <property type="entry name" value="LysR_HTH_N"/>
</dbReference>
<dbReference type="GO" id="GO:0003700">
    <property type="term" value="F:DNA-binding transcription factor activity"/>
    <property type="evidence" value="ECO:0007669"/>
    <property type="project" value="InterPro"/>
</dbReference>
<evidence type="ECO:0000256" key="1">
    <source>
        <dbReference type="ARBA" id="ARBA00009437"/>
    </source>
</evidence>
<dbReference type="FunFam" id="1.10.10.10:FF:000001">
    <property type="entry name" value="LysR family transcriptional regulator"/>
    <property type="match status" value="1"/>
</dbReference>
<dbReference type="PANTHER" id="PTHR30537:SF79">
    <property type="entry name" value="TRANSCRIPTIONAL REGULATOR-RELATED"/>
    <property type="match status" value="1"/>
</dbReference>
<feature type="domain" description="HTH lysR-type" evidence="5">
    <location>
        <begin position="5"/>
        <end position="62"/>
    </location>
</feature>
<protein>
    <submittedName>
        <fullName evidence="6">LysR family transcriptional regulator</fullName>
    </submittedName>
</protein>
<evidence type="ECO:0000259" key="5">
    <source>
        <dbReference type="PROSITE" id="PS50931"/>
    </source>
</evidence>
<proteinExistence type="inferred from homology"/>
<reference evidence="6" key="1">
    <citation type="submission" date="2020-06" db="EMBL/GenBank/DDBJ databases">
        <title>Stable isotope informed genome-resolved metagenomics uncovers potential trophic interactions in rhizosphere soil.</title>
        <authorList>
            <person name="Starr E.P."/>
            <person name="Shi S."/>
            <person name="Blazewicz S.J."/>
            <person name="Koch B.J."/>
            <person name="Probst A.J."/>
            <person name="Hungate B.A."/>
            <person name="Pett-Ridge J."/>
            <person name="Firestone M.K."/>
            <person name="Banfield J.F."/>
        </authorList>
    </citation>
    <scope>NUCLEOTIDE SEQUENCE</scope>
    <source>
        <strain evidence="6">YM_69_17</strain>
    </source>
</reference>
<name>A0A952FQU4_9PROT</name>
<dbReference type="Gene3D" id="1.10.10.10">
    <property type="entry name" value="Winged helix-like DNA-binding domain superfamily/Winged helix DNA-binding domain"/>
    <property type="match status" value="1"/>
</dbReference>
<dbReference type="PROSITE" id="PS50931">
    <property type="entry name" value="HTH_LYSR"/>
    <property type="match status" value="1"/>
</dbReference>
<dbReference type="Pfam" id="PF03466">
    <property type="entry name" value="LysR_substrate"/>
    <property type="match status" value="1"/>
</dbReference>